<keyword evidence="3" id="KW-0223">Dioxygenase</keyword>
<protein>
    <submittedName>
        <fullName evidence="3">Ectoine dioxygenase (Ectoine hydroxylase)</fullName>
    </submittedName>
</protein>
<dbReference type="Proteomes" id="UP001152797">
    <property type="component" value="Unassembled WGS sequence"/>
</dbReference>
<dbReference type="PANTHER" id="PTHR20883:SF48">
    <property type="entry name" value="ECTOINE DIOXYGENASE"/>
    <property type="match status" value="1"/>
</dbReference>
<accession>A0A9P1BF63</accession>
<proteinExistence type="predicted"/>
<dbReference type="OrthoDB" id="10658541at2759"/>
<gene>
    <name evidence="2" type="ORF">C1SCF055_LOCUS769</name>
</gene>
<comment type="caution">
    <text evidence="2">The sequence shown here is derived from an EMBL/GenBank/DDBJ whole genome shotgun (WGS) entry which is preliminary data.</text>
</comment>
<reference evidence="3 4" key="2">
    <citation type="submission" date="2024-05" db="EMBL/GenBank/DDBJ databases">
        <authorList>
            <person name="Chen Y."/>
            <person name="Shah S."/>
            <person name="Dougan E. K."/>
            <person name="Thang M."/>
            <person name="Chan C."/>
        </authorList>
    </citation>
    <scope>NUCLEOTIDE SEQUENCE [LARGE SCALE GENOMIC DNA]</scope>
</reference>
<dbReference type="AlphaFoldDB" id="A0A9P1BF63"/>
<dbReference type="Gene3D" id="2.60.120.620">
    <property type="entry name" value="q2cbj1_9rhob like domain"/>
    <property type="match status" value="1"/>
</dbReference>
<dbReference type="GO" id="GO:0051213">
    <property type="term" value="F:dioxygenase activity"/>
    <property type="evidence" value="ECO:0007669"/>
    <property type="project" value="UniProtKB-KW"/>
</dbReference>
<dbReference type="PANTHER" id="PTHR20883">
    <property type="entry name" value="PHYTANOYL-COA DIOXYGENASE DOMAIN CONTAINING 1"/>
    <property type="match status" value="1"/>
</dbReference>
<dbReference type="Pfam" id="PF05721">
    <property type="entry name" value="PhyH"/>
    <property type="match status" value="1"/>
</dbReference>
<organism evidence="2">
    <name type="scientific">Cladocopium goreaui</name>
    <dbReference type="NCBI Taxonomy" id="2562237"/>
    <lineage>
        <taxon>Eukaryota</taxon>
        <taxon>Sar</taxon>
        <taxon>Alveolata</taxon>
        <taxon>Dinophyceae</taxon>
        <taxon>Suessiales</taxon>
        <taxon>Symbiodiniaceae</taxon>
        <taxon>Cladocopium</taxon>
    </lineage>
</organism>
<keyword evidence="4" id="KW-1185">Reference proteome</keyword>
<comment type="cofactor">
    <cofactor evidence="1">
        <name>Fe cation</name>
        <dbReference type="ChEBI" id="CHEBI:24875"/>
    </cofactor>
</comment>
<dbReference type="EMBL" id="CAMXCT010000001">
    <property type="protein sequence ID" value="CAI3972179.1"/>
    <property type="molecule type" value="Genomic_DNA"/>
</dbReference>
<dbReference type="InterPro" id="IPR008775">
    <property type="entry name" value="Phytyl_CoA_dOase-like"/>
</dbReference>
<name>A0A9P1BF63_9DINO</name>
<reference evidence="2" key="1">
    <citation type="submission" date="2022-10" db="EMBL/GenBank/DDBJ databases">
        <authorList>
            <person name="Chen Y."/>
            <person name="Dougan E. K."/>
            <person name="Chan C."/>
            <person name="Rhodes N."/>
            <person name="Thang M."/>
        </authorList>
    </citation>
    <scope>NUCLEOTIDE SEQUENCE</scope>
</reference>
<evidence type="ECO:0000313" key="3">
    <source>
        <dbReference type="EMBL" id="CAL4759491.1"/>
    </source>
</evidence>
<evidence type="ECO:0000256" key="1">
    <source>
        <dbReference type="ARBA" id="ARBA00001962"/>
    </source>
</evidence>
<evidence type="ECO:0000313" key="4">
    <source>
        <dbReference type="Proteomes" id="UP001152797"/>
    </source>
</evidence>
<evidence type="ECO:0000313" key="2">
    <source>
        <dbReference type="EMBL" id="CAI3972179.1"/>
    </source>
</evidence>
<dbReference type="SUPFAM" id="SSF51197">
    <property type="entry name" value="Clavaminate synthase-like"/>
    <property type="match status" value="1"/>
</dbReference>
<dbReference type="EMBL" id="CAMXCT030000001">
    <property type="protein sequence ID" value="CAL4759491.1"/>
    <property type="molecule type" value="Genomic_DNA"/>
</dbReference>
<sequence length="227" mass="25910">MDFDPERYASFFRRDGYFIAEDILGFDEIEDLRRAVAELPNREEVRRKRSVYGVRNLLEICPAVQELAARTEIRKFATAVIGRAAFAVRAIFFDKVADANWSLFWHQDNVIAVKHRIETPGFLGWSQKSGVWQVQPPAEVLAGMVAVRVHLDDCGSDNGPLRVLPGSHRSGWLDDELDQWKASVLEAVGHRRVIHIEYAANELPGELEWNNRILPEDERTHAANFTC</sequence>
<keyword evidence="3" id="KW-0560">Oxidoreductase</keyword>
<dbReference type="EMBL" id="CAMXCT020000001">
    <property type="protein sequence ID" value="CAL1125554.1"/>
    <property type="molecule type" value="Genomic_DNA"/>
</dbReference>
<dbReference type="GO" id="GO:0046872">
    <property type="term" value="F:metal ion binding"/>
    <property type="evidence" value="ECO:0007669"/>
    <property type="project" value="UniProtKB-ARBA"/>
</dbReference>